<organism evidence="1 2">
    <name type="scientific">Aquimarina spongiae</name>
    <dbReference type="NCBI Taxonomy" id="570521"/>
    <lineage>
        <taxon>Bacteria</taxon>
        <taxon>Pseudomonadati</taxon>
        <taxon>Bacteroidota</taxon>
        <taxon>Flavobacteriia</taxon>
        <taxon>Flavobacteriales</taxon>
        <taxon>Flavobacteriaceae</taxon>
        <taxon>Aquimarina</taxon>
    </lineage>
</organism>
<name>A0A1M6A536_9FLAO</name>
<dbReference type="AlphaFoldDB" id="A0A1M6A536"/>
<accession>A0A1M6A536</accession>
<dbReference type="EMBL" id="FQYP01000001">
    <property type="protein sequence ID" value="SHI31611.1"/>
    <property type="molecule type" value="Genomic_DNA"/>
</dbReference>
<reference evidence="2" key="1">
    <citation type="submission" date="2016-11" db="EMBL/GenBank/DDBJ databases">
        <authorList>
            <person name="Varghese N."/>
            <person name="Submissions S."/>
        </authorList>
    </citation>
    <scope>NUCLEOTIDE SEQUENCE [LARGE SCALE GENOMIC DNA]</scope>
    <source>
        <strain evidence="2">DSM 22623</strain>
    </source>
</reference>
<keyword evidence="2" id="KW-1185">Reference proteome</keyword>
<proteinExistence type="predicted"/>
<sequence>MIKLLFFITLNMTNPIPFDAIGQDISVLPNAKLEASESLPKANLYSISGNFEFLGVKIDGISLGTNKQNIIQTISIAIPGELNRETYNLLVDAYGEPKALYNTDQVIEVSESVDEKGIRAKETKSTMKECTFDEEPKLIVWDNNKGKIELSMARKRQLFRTYRITFGDRSYLFD</sequence>
<dbReference type="Proteomes" id="UP000184432">
    <property type="component" value="Unassembled WGS sequence"/>
</dbReference>
<evidence type="ECO:0000313" key="2">
    <source>
        <dbReference type="Proteomes" id="UP000184432"/>
    </source>
</evidence>
<gene>
    <name evidence="1" type="ORF">SAMN04488508_10194</name>
</gene>
<protein>
    <submittedName>
        <fullName evidence="1">Uncharacterized protein</fullName>
    </submittedName>
</protein>
<evidence type="ECO:0000313" key="1">
    <source>
        <dbReference type="EMBL" id="SHI31611.1"/>
    </source>
</evidence>